<dbReference type="AlphaFoldDB" id="A0A150GKX1"/>
<dbReference type="SUPFAM" id="SSF49452">
    <property type="entry name" value="Starch-binding domain-like"/>
    <property type="match status" value="1"/>
</dbReference>
<evidence type="ECO:0000313" key="1">
    <source>
        <dbReference type="EMBL" id="KXZ50437.1"/>
    </source>
</evidence>
<dbReference type="InterPro" id="IPR013784">
    <property type="entry name" value="Carb-bd-like_fold"/>
</dbReference>
<dbReference type="Gene3D" id="2.60.40.10">
    <property type="entry name" value="Immunoglobulins"/>
    <property type="match status" value="1"/>
</dbReference>
<keyword evidence="2" id="KW-1185">Reference proteome</keyword>
<proteinExistence type="predicted"/>
<protein>
    <submittedName>
        <fullName evidence="1">Uncharacterized protein</fullName>
    </submittedName>
</protein>
<dbReference type="OrthoDB" id="550577at2759"/>
<dbReference type="EMBL" id="LSYV01000017">
    <property type="protein sequence ID" value="KXZ50437.1"/>
    <property type="molecule type" value="Genomic_DNA"/>
</dbReference>
<dbReference type="InterPro" id="IPR013783">
    <property type="entry name" value="Ig-like_fold"/>
</dbReference>
<sequence>MPMSWTPGDKWTCEVEFAAGQRIEYKYVVLEEQDGSPATPIAVRLARTVARAKLAPHR</sequence>
<accession>A0A150GKX1</accession>
<dbReference type="GO" id="GO:0030246">
    <property type="term" value="F:carbohydrate binding"/>
    <property type="evidence" value="ECO:0007669"/>
    <property type="project" value="InterPro"/>
</dbReference>
<gene>
    <name evidence="1" type="ORF">GPECTOR_16g611</name>
</gene>
<comment type="caution">
    <text evidence="1">The sequence shown here is derived from an EMBL/GenBank/DDBJ whole genome shotgun (WGS) entry which is preliminary data.</text>
</comment>
<reference evidence="2" key="1">
    <citation type="journal article" date="2016" name="Nat. Commun.">
        <title>The Gonium pectorale genome demonstrates co-option of cell cycle regulation during the evolution of multicellularity.</title>
        <authorList>
            <person name="Hanschen E.R."/>
            <person name="Marriage T.N."/>
            <person name="Ferris P.J."/>
            <person name="Hamaji T."/>
            <person name="Toyoda A."/>
            <person name="Fujiyama A."/>
            <person name="Neme R."/>
            <person name="Noguchi H."/>
            <person name="Minakuchi Y."/>
            <person name="Suzuki M."/>
            <person name="Kawai-Toyooka H."/>
            <person name="Smith D.R."/>
            <person name="Sparks H."/>
            <person name="Anderson J."/>
            <person name="Bakaric R."/>
            <person name="Luria V."/>
            <person name="Karger A."/>
            <person name="Kirschner M.W."/>
            <person name="Durand P.M."/>
            <person name="Michod R.E."/>
            <person name="Nozaki H."/>
            <person name="Olson B.J."/>
        </authorList>
    </citation>
    <scope>NUCLEOTIDE SEQUENCE [LARGE SCALE GENOMIC DNA]</scope>
    <source>
        <strain evidence="2">NIES-2863</strain>
    </source>
</reference>
<name>A0A150GKX1_GONPE</name>
<evidence type="ECO:0000313" key="2">
    <source>
        <dbReference type="Proteomes" id="UP000075714"/>
    </source>
</evidence>
<organism evidence="1 2">
    <name type="scientific">Gonium pectorale</name>
    <name type="common">Green alga</name>
    <dbReference type="NCBI Taxonomy" id="33097"/>
    <lineage>
        <taxon>Eukaryota</taxon>
        <taxon>Viridiplantae</taxon>
        <taxon>Chlorophyta</taxon>
        <taxon>core chlorophytes</taxon>
        <taxon>Chlorophyceae</taxon>
        <taxon>CS clade</taxon>
        <taxon>Chlamydomonadales</taxon>
        <taxon>Volvocaceae</taxon>
        <taxon>Gonium</taxon>
    </lineage>
</organism>
<dbReference type="Proteomes" id="UP000075714">
    <property type="component" value="Unassembled WGS sequence"/>
</dbReference>